<accession>L8HEL1</accession>
<dbReference type="AlphaFoldDB" id="L8HEL1"/>
<gene>
    <name evidence="2" type="ORF">ACA1_396670</name>
</gene>
<protein>
    <submittedName>
        <fullName evidence="2">Uncharacterized protein</fullName>
    </submittedName>
</protein>
<dbReference type="InterPro" id="IPR011989">
    <property type="entry name" value="ARM-like"/>
</dbReference>
<keyword evidence="1" id="KW-0472">Membrane</keyword>
<dbReference type="EMBL" id="KB007869">
    <property type="protein sequence ID" value="ELR22851.1"/>
    <property type="molecule type" value="Genomic_DNA"/>
</dbReference>
<organism evidence="2 3">
    <name type="scientific">Acanthamoeba castellanii (strain ATCC 30010 / Neff)</name>
    <dbReference type="NCBI Taxonomy" id="1257118"/>
    <lineage>
        <taxon>Eukaryota</taxon>
        <taxon>Amoebozoa</taxon>
        <taxon>Discosea</taxon>
        <taxon>Longamoebia</taxon>
        <taxon>Centramoebida</taxon>
        <taxon>Acanthamoebidae</taxon>
        <taxon>Acanthamoeba</taxon>
    </lineage>
</organism>
<feature type="transmembrane region" description="Helical" evidence="1">
    <location>
        <begin position="40"/>
        <end position="62"/>
    </location>
</feature>
<evidence type="ECO:0000313" key="3">
    <source>
        <dbReference type="Proteomes" id="UP000011083"/>
    </source>
</evidence>
<evidence type="ECO:0000313" key="2">
    <source>
        <dbReference type="EMBL" id="ELR22851.1"/>
    </source>
</evidence>
<dbReference type="Gene3D" id="1.25.10.10">
    <property type="entry name" value="Leucine-rich Repeat Variant"/>
    <property type="match status" value="1"/>
</dbReference>
<dbReference type="InterPro" id="IPR016024">
    <property type="entry name" value="ARM-type_fold"/>
</dbReference>
<name>L8HEL1_ACACF</name>
<dbReference type="Proteomes" id="UP000011083">
    <property type="component" value="Unassembled WGS sequence"/>
</dbReference>
<keyword evidence="1" id="KW-0812">Transmembrane</keyword>
<keyword evidence="3" id="KW-1185">Reference proteome</keyword>
<keyword evidence="1" id="KW-1133">Transmembrane helix</keyword>
<proteinExistence type="predicted"/>
<dbReference type="SUPFAM" id="SSF48371">
    <property type="entry name" value="ARM repeat"/>
    <property type="match status" value="1"/>
</dbReference>
<sequence length="173" mass="17996">MANTTAPPPHLGLGLAAAAAAASGPEMSAGSPASAWGAPAAKWVALAGVAALVAGTALYVVGTSKVRVKKGRVRNTDYAPPPPFARPGTPAYTPEEEKRYRTLLALLRSSDVAKQIQSLKTLHQMSRQDQVQAKIRGSGALGALKELYNSREPVIAEKAVELVKSLSMIAALD</sequence>
<dbReference type="VEuPathDB" id="AmoebaDB:ACA1_396670"/>
<dbReference type="RefSeq" id="XP_004351628.1">
    <property type="nucleotide sequence ID" value="XM_004351576.1"/>
</dbReference>
<evidence type="ECO:0000256" key="1">
    <source>
        <dbReference type="SAM" id="Phobius"/>
    </source>
</evidence>
<dbReference type="KEGG" id="acan:ACA1_396670"/>
<dbReference type="GeneID" id="14923814"/>
<reference evidence="2 3" key="1">
    <citation type="journal article" date="2013" name="Genome Biol.">
        <title>Genome of Acanthamoeba castellanii highlights extensive lateral gene transfer and early evolution of tyrosine kinase signaling.</title>
        <authorList>
            <person name="Clarke M."/>
            <person name="Lohan A.J."/>
            <person name="Liu B."/>
            <person name="Lagkouvardos I."/>
            <person name="Roy S."/>
            <person name="Zafar N."/>
            <person name="Bertelli C."/>
            <person name="Schilde C."/>
            <person name="Kianianmomeni A."/>
            <person name="Burglin T.R."/>
            <person name="Frech C."/>
            <person name="Turcotte B."/>
            <person name="Kopec K.O."/>
            <person name="Synnott J.M."/>
            <person name="Choo C."/>
            <person name="Paponov I."/>
            <person name="Finkler A."/>
            <person name="Soon Heng Tan C."/>
            <person name="Hutchins A.P."/>
            <person name="Weinmeier T."/>
            <person name="Rattei T."/>
            <person name="Chu J.S."/>
            <person name="Gimenez G."/>
            <person name="Irimia M."/>
            <person name="Rigden D.J."/>
            <person name="Fitzpatrick D.A."/>
            <person name="Lorenzo-Morales J."/>
            <person name="Bateman A."/>
            <person name="Chiu C.H."/>
            <person name="Tang P."/>
            <person name="Hegemann P."/>
            <person name="Fromm H."/>
            <person name="Raoult D."/>
            <person name="Greub G."/>
            <person name="Miranda-Saavedra D."/>
            <person name="Chen N."/>
            <person name="Nash P."/>
            <person name="Ginger M.L."/>
            <person name="Horn M."/>
            <person name="Schaap P."/>
            <person name="Caler L."/>
            <person name="Loftus B."/>
        </authorList>
    </citation>
    <scope>NUCLEOTIDE SEQUENCE [LARGE SCALE GENOMIC DNA]</scope>
    <source>
        <strain evidence="2 3">Neff</strain>
    </source>
</reference>